<reference evidence="3 4" key="1">
    <citation type="submission" date="2020-08" db="EMBL/GenBank/DDBJ databases">
        <title>Genomic Encyclopedia of Type Strains, Phase IV (KMG-IV): sequencing the most valuable type-strain genomes for metagenomic binning, comparative biology and taxonomic classification.</title>
        <authorList>
            <person name="Goeker M."/>
        </authorList>
    </citation>
    <scope>NUCLEOTIDE SEQUENCE [LARGE SCALE GENOMIC DNA]</scope>
    <source>
        <strain evidence="3 4">YC6886</strain>
    </source>
</reference>
<feature type="transmembrane region" description="Helical" evidence="2">
    <location>
        <begin position="64"/>
        <end position="86"/>
    </location>
</feature>
<dbReference type="Proteomes" id="UP000557717">
    <property type="component" value="Unassembled WGS sequence"/>
</dbReference>
<feature type="region of interest" description="Disordered" evidence="1">
    <location>
        <begin position="139"/>
        <end position="168"/>
    </location>
</feature>
<keyword evidence="2" id="KW-1133">Transmembrane helix</keyword>
<evidence type="ECO:0000256" key="1">
    <source>
        <dbReference type="SAM" id="MobiDB-lite"/>
    </source>
</evidence>
<keyword evidence="2" id="KW-0812">Transmembrane</keyword>
<dbReference type="EMBL" id="JACHFD010000075">
    <property type="protein sequence ID" value="MBB5354027.1"/>
    <property type="molecule type" value="Genomic_DNA"/>
</dbReference>
<gene>
    <name evidence="3" type="ORF">HNR46_004299</name>
</gene>
<feature type="transmembrane region" description="Helical" evidence="2">
    <location>
        <begin position="32"/>
        <end position="52"/>
    </location>
</feature>
<comment type="caution">
    <text evidence="3">The sequence shown here is derived from an EMBL/GenBank/DDBJ whole genome shotgun (WGS) entry which is preliminary data.</text>
</comment>
<feature type="transmembrane region" description="Helical" evidence="2">
    <location>
        <begin position="92"/>
        <end position="114"/>
    </location>
</feature>
<name>A0A840V6Z0_9BACT</name>
<dbReference type="RefSeq" id="WP_221285320.1">
    <property type="nucleotide sequence ID" value="NZ_JACHFD010000075.1"/>
</dbReference>
<evidence type="ECO:0000256" key="2">
    <source>
        <dbReference type="SAM" id="Phobius"/>
    </source>
</evidence>
<protein>
    <submittedName>
        <fullName evidence="3">Uncharacterized protein</fullName>
    </submittedName>
</protein>
<organism evidence="3 4">
    <name type="scientific">Haloferula luteola</name>
    <dbReference type="NCBI Taxonomy" id="595692"/>
    <lineage>
        <taxon>Bacteria</taxon>
        <taxon>Pseudomonadati</taxon>
        <taxon>Verrucomicrobiota</taxon>
        <taxon>Verrucomicrobiia</taxon>
        <taxon>Verrucomicrobiales</taxon>
        <taxon>Verrucomicrobiaceae</taxon>
        <taxon>Haloferula</taxon>
    </lineage>
</organism>
<sequence>MIVLLAVWVIVDETRSAPRIIDGRPDNAPTRAAGILIYITPILYLVFGFLNLIDFAFDRLSGQVRWIATLVLCILLSVLLSGASYQPSVDSSAFPGIAIAILTGLMILMPMTLLRRFVLSPRRSGSTLSPDASISFGTLFPDAGPAPKIHKTEQDAAGQPATRPRVGD</sequence>
<proteinExistence type="predicted"/>
<dbReference type="AlphaFoldDB" id="A0A840V6Z0"/>
<keyword evidence="4" id="KW-1185">Reference proteome</keyword>
<evidence type="ECO:0000313" key="4">
    <source>
        <dbReference type="Proteomes" id="UP000557717"/>
    </source>
</evidence>
<evidence type="ECO:0000313" key="3">
    <source>
        <dbReference type="EMBL" id="MBB5354027.1"/>
    </source>
</evidence>
<accession>A0A840V6Z0</accession>
<keyword evidence="2" id="KW-0472">Membrane</keyword>